<reference evidence="1 2" key="1">
    <citation type="submission" date="2022-10" db="EMBL/GenBank/DDBJ databases">
        <title>Luteolibacter arcticus strain CCTCC AB 2014275, whole genome shotgun sequencing project.</title>
        <authorList>
            <person name="Zhao G."/>
            <person name="Shen L."/>
        </authorList>
    </citation>
    <scope>NUCLEOTIDE SEQUENCE [LARGE SCALE GENOMIC DNA]</scope>
    <source>
        <strain evidence="1 2">CCTCC AB 2014275</strain>
    </source>
</reference>
<name>A0ABT3GKK6_9BACT</name>
<dbReference type="RefSeq" id="WP_264488158.1">
    <property type="nucleotide sequence ID" value="NZ_JAPDDT010000006.1"/>
</dbReference>
<proteinExistence type="predicted"/>
<comment type="caution">
    <text evidence="1">The sequence shown here is derived from an EMBL/GenBank/DDBJ whole genome shotgun (WGS) entry which is preliminary data.</text>
</comment>
<evidence type="ECO:0000313" key="1">
    <source>
        <dbReference type="EMBL" id="MCW1924054.1"/>
    </source>
</evidence>
<gene>
    <name evidence="1" type="ORF">OKA05_15915</name>
</gene>
<organism evidence="1 2">
    <name type="scientific">Luteolibacter arcticus</name>
    <dbReference type="NCBI Taxonomy" id="1581411"/>
    <lineage>
        <taxon>Bacteria</taxon>
        <taxon>Pseudomonadati</taxon>
        <taxon>Verrucomicrobiota</taxon>
        <taxon>Verrucomicrobiia</taxon>
        <taxon>Verrucomicrobiales</taxon>
        <taxon>Verrucomicrobiaceae</taxon>
        <taxon>Luteolibacter</taxon>
    </lineage>
</organism>
<sequence length="117" mass="13366">MSSIKNPLEKKRIAYLHDHCYRGCPSNKGWRKSKPLKKAKARRAFRKKANDLARVCLSEDAAPSASIRKQNGTRQAKVFDWGPVALAKFVAWKKSKREEMIGARKKRMAKRLAGRVT</sequence>
<keyword evidence="2" id="KW-1185">Reference proteome</keyword>
<accession>A0ABT3GKK6</accession>
<dbReference type="Proteomes" id="UP001320876">
    <property type="component" value="Unassembled WGS sequence"/>
</dbReference>
<dbReference type="EMBL" id="JAPDDT010000006">
    <property type="protein sequence ID" value="MCW1924054.1"/>
    <property type="molecule type" value="Genomic_DNA"/>
</dbReference>
<evidence type="ECO:0000313" key="2">
    <source>
        <dbReference type="Proteomes" id="UP001320876"/>
    </source>
</evidence>
<protein>
    <submittedName>
        <fullName evidence="1">Uncharacterized protein</fullName>
    </submittedName>
</protein>